<proteinExistence type="predicted"/>
<dbReference type="AlphaFoldDB" id="A0A4Y8MHS3"/>
<name>A0A4Y8MHS3_9BURK</name>
<feature type="repeat" description="TPR" evidence="1">
    <location>
        <begin position="21"/>
        <end position="54"/>
    </location>
</feature>
<protein>
    <submittedName>
        <fullName evidence="2">Uncharacterized protein</fullName>
    </submittedName>
</protein>
<gene>
    <name evidence="2" type="ORF">E2553_46130</name>
</gene>
<organism evidence="2 3">
    <name type="scientific">Paraburkholderia dipogonis</name>
    <dbReference type="NCBI Taxonomy" id="1211383"/>
    <lineage>
        <taxon>Bacteria</taxon>
        <taxon>Pseudomonadati</taxon>
        <taxon>Pseudomonadota</taxon>
        <taxon>Betaproteobacteria</taxon>
        <taxon>Burkholderiales</taxon>
        <taxon>Burkholderiaceae</taxon>
        <taxon>Paraburkholderia</taxon>
    </lineage>
</organism>
<evidence type="ECO:0000256" key="1">
    <source>
        <dbReference type="PROSITE-ProRule" id="PRU00339"/>
    </source>
</evidence>
<dbReference type="InterPro" id="IPR019734">
    <property type="entry name" value="TPR_rpt"/>
</dbReference>
<dbReference type="PROSITE" id="PS50005">
    <property type="entry name" value="TPR"/>
    <property type="match status" value="1"/>
</dbReference>
<accession>A0A4Y8MHS3</accession>
<keyword evidence="1" id="KW-0802">TPR repeat</keyword>
<evidence type="ECO:0000313" key="3">
    <source>
        <dbReference type="Proteomes" id="UP000297385"/>
    </source>
</evidence>
<comment type="caution">
    <text evidence="2">The sequence shown here is derived from an EMBL/GenBank/DDBJ whole genome shotgun (WGS) entry which is preliminary data.</text>
</comment>
<dbReference type="Proteomes" id="UP000297385">
    <property type="component" value="Unassembled WGS sequence"/>
</dbReference>
<dbReference type="InterPro" id="IPR011990">
    <property type="entry name" value="TPR-like_helical_dom_sf"/>
</dbReference>
<dbReference type="RefSeq" id="WP_134466884.1">
    <property type="nucleotide sequence ID" value="NZ_SNVI01000008.1"/>
</dbReference>
<evidence type="ECO:0000313" key="2">
    <source>
        <dbReference type="EMBL" id="TFE36997.1"/>
    </source>
</evidence>
<dbReference type="SUPFAM" id="SSF48452">
    <property type="entry name" value="TPR-like"/>
    <property type="match status" value="1"/>
</dbReference>
<dbReference type="Gene3D" id="1.25.40.10">
    <property type="entry name" value="Tetratricopeptide repeat domain"/>
    <property type="match status" value="1"/>
</dbReference>
<dbReference type="EMBL" id="SNVI01000008">
    <property type="protein sequence ID" value="TFE36997.1"/>
    <property type="molecule type" value="Genomic_DNA"/>
</dbReference>
<sequence length="270" mass="31452">MVFGRLFSSRGVKEDPNHVEGQRLFELGMARAAQYKTSEAIDYYTKSIAINPNPSPYLNRANLLGKRVRHYEALQDLYAAKGLDKAREFTREIEREIAKAEAMTHLYRDGTREKLIADLEQKDAGYVAERILCTSFGINAKQWSYSTFDWQLVEYHFFNELDNLVKFEERQKYESSFIEYIDLFPPEFVDLKVRNCPDGAGYAKAEVVLNSFLCIYPGAKMQQLRAGIIYIIHDRMMHRDYDIGEYAQCSGLTREAAEYVERHQLQSDRF</sequence>
<reference evidence="2 3" key="1">
    <citation type="submission" date="2019-03" db="EMBL/GenBank/DDBJ databases">
        <title>Complete Genome Sequence of Paraburkholderia dipogonis ICMP 19430T, a Nitrogen-fixing Symbiont of the South African Invasive Legume Dipogon lignosus in New Zealand.</title>
        <authorList>
            <person name="De Meyer S.E."/>
        </authorList>
    </citation>
    <scope>NUCLEOTIDE SEQUENCE [LARGE SCALE GENOMIC DNA]</scope>
    <source>
        <strain evidence="2 3">ICMP 19430</strain>
    </source>
</reference>